<feature type="chain" id="PRO_5047194103" evidence="2">
    <location>
        <begin position="23"/>
        <end position="501"/>
    </location>
</feature>
<dbReference type="PANTHER" id="PTHR32060:SF30">
    <property type="entry name" value="CARBOXY-TERMINAL PROCESSING PROTEASE CTPA"/>
    <property type="match status" value="1"/>
</dbReference>
<dbReference type="InterPro" id="IPR036034">
    <property type="entry name" value="PDZ_sf"/>
</dbReference>
<evidence type="ECO:0000259" key="3">
    <source>
        <dbReference type="SMART" id="SM00245"/>
    </source>
</evidence>
<reference evidence="4" key="1">
    <citation type="submission" date="2022-07" db="EMBL/GenBank/DDBJ databases">
        <title>Sphingomonas sp. nov., a novel bacterium isolated from the north slope of the Mount Everest.</title>
        <authorList>
            <person name="Cui X."/>
            <person name="Liu Y."/>
        </authorList>
    </citation>
    <scope>NUCLEOTIDE SEQUENCE</scope>
    <source>
        <strain evidence="4">S5-59</strain>
    </source>
</reference>
<evidence type="ECO:0000313" key="4">
    <source>
        <dbReference type="EMBL" id="UUL82629.1"/>
    </source>
</evidence>
<feature type="signal peptide" evidence="2">
    <location>
        <begin position="1"/>
        <end position="22"/>
    </location>
</feature>
<dbReference type="Pfam" id="PF03572">
    <property type="entry name" value="Peptidase_S41"/>
    <property type="match status" value="1"/>
</dbReference>
<dbReference type="InterPro" id="IPR005151">
    <property type="entry name" value="Tail-specific_protease"/>
</dbReference>
<dbReference type="PROSITE" id="PS51257">
    <property type="entry name" value="PROKAR_LIPOPROTEIN"/>
    <property type="match status" value="1"/>
</dbReference>
<feature type="region of interest" description="Disordered" evidence="1">
    <location>
        <begin position="35"/>
        <end position="57"/>
    </location>
</feature>
<evidence type="ECO:0000313" key="5">
    <source>
        <dbReference type="Proteomes" id="UP001058533"/>
    </source>
</evidence>
<proteinExistence type="predicted"/>
<dbReference type="Gene3D" id="3.90.226.10">
    <property type="entry name" value="2-enoyl-CoA Hydratase, Chain A, domain 1"/>
    <property type="match status" value="1"/>
</dbReference>
<feature type="domain" description="Tail specific protease" evidence="3">
    <location>
        <begin position="216"/>
        <end position="422"/>
    </location>
</feature>
<accession>A0ABY5L6M9</accession>
<dbReference type="SMART" id="SM00245">
    <property type="entry name" value="TSPc"/>
    <property type="match status" value="1"/>
</dbReference>
<dbReference type="InterPro" id="IPR041613">
    <property type="entry name" value="Pept_S41_N"/>
</dbReference>
<dbReference type="PANTHER" id="PTHR32060">
    <property type="entry name" value="TAIL-SPECIFIC PROTEASE"/>
    <property type="match status" value="1"/>
</dbReference>
<dbReference type="Gene3D" id="3.30.750.170">
    <property type="match status" value="1"/>
</dbReference>
<sequence>MRKNSVQHRTLAAVVASAMLLAACGGGGSGSVAVQPGGGNTGGTPSPTPAPAPPATGTCALGARQSWVLAQMREWYLFPETLPAALDPAGFSTLDTYVDGLTATARTQGRDRFFTYVTSIAEENAFNSSGATAGFGFRLAVNASNQLVVSESFESAPALAAGIDRGTQIIGIGTTTADVRTVQDIVNSGGNAALTNAFGPDTPGTTRVLRVRGLDGFQRDVSVAKANFNLSPVSSRYGARVIDNGGQRVGYLNLRTFILSADPQMREAFARFRAEGITNLIVDVRYNGGGLLSTAELLGDLMGGDRTPSQIFSTLRFRPEKAAENRTKFFAQQPQTIAPMRVAFIGTGGSASASELIVNAFIPYLNNRAALIGTNTFGKPVGQIALDRAECDDRLRVVAFATVNADNQGDYYGGLASTVRASCQASDDLNFQMGDPREQSTARALDFLAGRSCTPIAGTQAAATMPGQTGGRNAGQSFAQGQELLVPLRPTPMQREVPGAF</sequence>
<evidence type="ECO:0000256" key="1">
    <source>
        <dbReference type="SAM" id="MobiDB-lite"/>
    </source>
</evidence>
<keyword evidence="2" id="KW-0732">Signal</keyword>
<dbReference type="Pfam" id="PF18294">
    <property type="entry name" value="Pept_S41_N"/>
    <property type="match status" value="1"/>
</dbReference>
<dbReference type="InterPro" id="IPR029045">
    <property type="entry name" value="ClpP/crotonase-like_dom_sf"/>
</dbReference>
<name>A0ABY5L6M9_9SPHN</name>
<dbReference type="CDD" id="cd07561">
    <property type="entry name" value="Peptidase_S41_CPP_like"/>
    <property type="match status" value="1"/>
</dbReference>
<protein>
    <submittedName>
        <fullName evidence="4">S41 family peptidase</fullName>
    </submittedName>
</protein>
<evidence type="ECO:0000256" key="2">
    <source>
        <dbReference type="SAM" id="SignalP"/>
    </source>
</evidence>
<organism evidence="4 5">
    <name type="scientific">Sphingomonas qomolangmaensis</name>
    <dbReference type="NCBI Taxonomy" id="2918765"/>
    <lineage>
        <taxon>Bacteria</taxon>
        <taxon>Pseudomonadati</taxon>
        <taxon>Pseudomonadota</taxon>
        <taxon>Alphaproteobacteria</taxon>
        <taxon>Sphingomonadales</taxon>
        <taxon>Sphingomonadaceae</taxon>
        <taxon>Sphingomonas</taxon>
    </lineage>
</organism>
<dbReference type="RefSeq" id="WP_256506473.1">
    <property type="nucleotide sequence ID" value="NZ_CP101740.1"/>
</dbReference>
<gene>
    <name evidence="4" type="ORF">NMP03_15900</name>
</gene>
<keyword evidence="5" id="KW-1185">Reference proteome</keyword>
<dbReference type="Gene3D" id="2.30.42.10">
    <property type="match status" value="1"/>
</dbReference>
<dbReference type="SUPFAM" id="SSF52096">
    <property type="entry name" value="ClpP/crotonase"/>
    <property type="match status" value="1"/>
</dbReference>
<dbReference type="EMBL" id="CP101740">
    <property type="protein sequence ID" value="UUL82629.1"/>
    <property type="molecule type" value="Genomic_DNA"/>
</dbReference>
<dbReference type="Proteomes" id="UP001058533">
    <property type="component" value="Chromosome"/>
</dbReference>